<name>A0ABU7JB56_9GAMM</name>
<evidence type="ECO:0000313" key="1">
    <source>
        <dbReference type="EMBL" id="MEE2003232.1"/>
    </source>
</evidence>
<comment type="caution">
    <text evidence="1">The sequence shown here is derived from an EMBL/GenBank/DDBJ whole genome shotgun (WGS) entry which is preliminary data.</text>
</comment>
<reference evidence="1 2" key="1">
    <citation type="submission" date="2023-07" db="EMBL/GenBank/DDBJ databases">
        <title>Alkalimonas sp., MEB108 novel, alkaliphilic bacterium isolated from Lonar Lake, India.</title>
        <authorList>
            <person name="Joshi A."/>
            <person name="Thite S."/>
        </authorList>
    </citation>
    <scope>NUCLEOTIDE SEQUENCE [LARGE SCALE GENOMIC DNA]</scope>
    <source>
        <strain evidence="1 2">MEB108</strain>
    </source>
</reference>
<protein>
    <submittedName>
        <fullName evidence="1">Uncharacterized protein</fullName>
    </submittedName>
</protein>
<dbReference type="EMBL" id="JAUHLI010000026">
    <property type="protein sequence ID" value="MEE2003232.1"/>
    <property type="molecule type" value="Genomic_DNA"/>
</dbReference>
<keyword evidence="2" id="KW-1185">Reference proteome</keyword>
<evidence type="ECO:0000313" key="2">
    <source>
        <dbReference type="Proteomes" id="UP001336314"/>
    </source>
</evidence>
<proteinExistence type="predicted"/>
<dbReference type="RefSeq" id="WP_330130276.1">
    <property type="nucleotide sequence ID" value="NZ_JAUHLI010000026.1"/>
</dbReference>
<dbReference type="Proteomes" id="UP001336314">
    <property type="component" value="Unassembled WGS sequence"/>
</dbReference>
<accession>A0ABU7JB56</accession>
<sequence>MNNIFYIRRNLLGNYIRVVPKTFHCDPGISTCTELLLQIEPGGKELLIRTRSDITPIQAAVTIELTARFDEGLAQTISFLELGRVLRYLPSSEFIGFEVLVNNLRIFSANQISILDEEPEFAIISENYKYEFKSSEPETLLNYFKMPEYFESETEINLKQRHGGVIKNTFKIAQENHHLESTVFLLKQTEHGLFIELQSEEVFASFCLSTQPSGEDFKSLMSFEDFKAFKNIVGAMLSARIDAVRLYPSVDKMILCQNTIMATIACIGLEKTFLPPAISQSQEGWIQECPDKLRHMLVRLGISSKKIDDVVKLTVCDNKLSAFIDIEAMAAERELQIDSSVVQRQGPVFEVKRKSLLAALQAFPIGQYVRIFGILTEGENITIRSTVSEDFVLLAKMRNVSS</sequence>
<organism evidence="1 2">
    <name type="scientific">Alkalimonas cellulosilytica</name>
    <dbReference type="NCBI Taxonomy" id="3058395"/>
    <lineage>
        <taxon>Bacteria</taxon>
        <taxon>Pseudomonadati</taxon>
        <taxon>Pseudomonadota</taxon>
        <taxon>Gammaproteobacteria</taxon>
        <taxon>Alkalimonas</taxon>
    </lineage>
</organism>
<gene>
    <name evidence="1" type="ORF">QWY20_17390</name>
</gene>